<proteinExistence type="predicted"/>
<sequence>MDEQQRGEKKPNYSSEKDIIQRIMAADNLQLNPERRKMLGYEAEDVIAYYSKQSLNSQDTYLQVEALLRRSNKLNIIISADNKSNANFKYMKIASKFGHAFKVVADEQFTGDTGLVIVKG</sequence>
<keyword evidence="2" id="KW-1185">Reference proteome</keyword>
<dbReference type="EMBL" id="MIJE01000002">
    <property type="protein sequence ID" value="OEF97898.1"/>
    <property type="molecule type" value="Genomic_DNA"/>
</dbReference>
<dbReference type="SUPFAM" id="SSF160515">
    <property type="entry name" value="YueI-like"/>
    <property type="match status" value="1"/>
</dbReference>
<comment type="caution">
    <text evidence="1">The sequence shown here is derived from an EMBL/GenBank/DDBJ whole genome shotgun (WGS) entry which is preliminary data.</text>
</comment>
<dbReference type="InterPro" id="IPR012543">
    <property type="entry name" value="DUF1694"/>
</dbReference>
<dbReference type="OrthoDB" id="95278at2"/>
<accession>A0A1E5G485</accession>
<dbReference type="AlphaFoldDB" id="A0A1E5G485"/>
<dbReference type="Gene3D" id="3.30.1330.30">
    <property type="match status" value="1"/>
</dbReference>
<organism evidence="1 2">
    <name type="scientific">Desulfuribacillus alkaliarsenatis</name>
    <dbReference type="NCBI Taxonomy" id="766136"/>
    <lineage>
        <taxon>Bacteria</taxon>
        <taxon>Bacillati</taxon>
        <taxon>Bacillota</taxon>
        <taxon>Desulfuribacillia</taxon>
        <taxon>Desulfuribacillales</taxon>
        <taxon>Desulfuribacillaceae</taxon>
        <taxon>Desulfuribacillus</taxon>
    </lineage>
</organism>
<protein>
    <recommendedName>
        <fullName evidence="3">DUF1694 domain-containing protein</fullName>
    </recommendedName>
</protein>
<gene>
    <name evidence="1" type="ORF">BHF68_12555</name>
</gene>
<dbReference type="InterPro" id="IPR029064">
    <property type="entry name" value="Ribosomal_eL30-like_sf"/>
</dbReference>
<reference evidence="1 2" key="1">
    <citation type="submission" date="2016-09" db="EMBL/GenBank/DDBJ databases">
        <title>Draft genome sequence for the type strain of Desulfuribacillus alkaliarsenatis AHT28, an obligately anaerobic, sulfidogenic bacterium isolated from Russian soda lake sediments.</title>
        <authorList>
            <person name="Abin C.A."/>
            <person name="Hollibaugh J.T."/>
        </authorList>
    </citation>
    <scope>NUCLEOTIDE SEQUENCE [LARGE SCALE GENOMIC DNA]</scope>
    <source>
        <strain evidence="1 2">AHT28</strain>
    </source>
</reference>
<evidence type="ECO:0000313" key="2">
    <source>
        <dbReference type="Proteomes" id="UP000094296"/>
    </source>
</evidence>
<evidence type="ECO:0008006" key="3">
    <source>
        <dbReference type="Google" id="ProtNLM"/>
    </source>
</evidence>
<dbReference type="Proteomes" id="UP000094296">
    <property type="component" value="Unassembled WGS sequence"/>
</dbReference>
<evidence type="ECO:0000313" key="1">
    <source>
        <dbReference type="EMBL" id="OEF97898.1"/>
    </source>
</evidence>
<dbReference type="Pfam" id="PF07997">
    <property type="entry name" value="DUF1694"/>
    <property type="match status" value="1"/>
</dbReference>
<dbReference type="RefSeq" id="WP_069642295.1">
    <property type="nucleotide sequence ID" value="NZ_MIJE01000002.1"/>
</dbReference>
<name>A0A1E5G485_9FIRM</name>